<gene>
    <name evidence="1" type="ORF">A2572_04785</name>
</gene>
<organism evidence="1 2">
    <name type="scientific">Candidatus Collierbacteria bacterium RIFOXYD1_FULL_40_9</name>
    <dbReference type="NCBI Taxonomy" id="1817731"/>
    <lineage>
        <taxon>Bacteria</taxon>
        <taxon>Candidatus Collieribacteriota</taxon>
    </lineage>
</organism>
<accession>A0A1F5FVE5</accession>
<dbReference type="Proteomes" id="UP000179237">
    <property type="component" value="Unassembled WGS sequence"/>
</dbReference>
<sequence length="102" mass="11825">MFADESGVGSLEFFAVKFHGADVEFFLEHTFDLINLQRLPHGARYSPLCHEASNMNERVFAISKHFKRFSDDFGFFWIDVNRFVLHDVLVAKRSFVRPNAIA</sequence>
<name>A0A1F5FVE5_9BACT</name>
<dbReference type="AlphaFoldDB" id="A0A1F5FVE5"/>
<dbReference type="EMBL" id="MFAQ01000012">
    <property type="protein sequence ID" value="OGD83586.1"/>
    <property type="molecule type" value="Genomic_DNA"/>
</dbReference>
<comment type="caution">
    <text evidence="1">The sequence shown here is derived from an EMBL/GenBank/DDBJ whole genome shotgun (WGS) entry which is preliminary data.</text>
</comment>
<evidence type="ECO:0000313" key="1">
    <source>
        <dbReference type="EMBL" id="OGD83586.1"/>
    </source>
</evidence>
<evidence type="ECO:0000313" key="2">
    <source>
        <dbReference type="Proteomes" id="UP000179237"/>
    </source>
</evidence>
<reference evidence="1 2" key="1">
    <citation type="journal article" date="2016" name="Nat. Commun.">
        <title>Thousands of microbial genomes shed light on interconnected biogeochemical processes in an aquifer system.</title>
        <authorList>
            <person name="Anantharaman K."/>
            <person name="Brown C.T."/>
            <person name="Hug L.A."/>
            <person name="Sharon I."/>
            <person name="Castelle C.J."/>
            <person name="Probst A.J."/>
            <person name="Thomas B.C."/>
            <person name="Singh A."/>
            <person name="Wilkins M.J."/>
            <person name="Karaoz U."/>
            <person name="Brodie E.L."/>
            <person name="Williams K.H."/>
            <person name="Hubbard S.S."/>
            <person name="Banfield J.F."/>
        </authorList>
    </citation>
    <scope>NUCLEOTIDE SEQUENCE [LARGE SCALE GENOMIC DNA]</scope>
</reference>
<proteinExistence type="predicted"/>
<protein>
    <submittedName>
        <fullName evidence="1">Uncharacterized protein</fullName>
    </submittedName>
</protein>